<evidence type="ECO:0000313" key="3">
    <source>
        <dbReference type="Proteomes" id="UP000730482"/>
    </source>
</evidence>
<keyword evidence="3" id="KW-1185">Reference proteome</keyword>
<dbReference type="InterPro" id="IPR041413">
    <property type="entry name" value="MLTR_LBD"/>
</dbReference>
<evidence type="ECO:0000259" key="1">
    <source>
        <dbReference type="PROSITE" id="PS50943"/>
    </source>
</evidence>
<protein>
    <submittedName>
        <fullName evidence="2">Helix-turn-helix domain-containing protein</fullName>
    </submittedName>
</protein>
<organism evidence="2 3">
    <name type="scientific">Catenulispora pinistramenti</name>
    <dbReference type="NCBI Taxonomy" id="2705254"/>
    <lineage>
        <taxon>Bacteria</taxon>
        <taxon>Bacillati</taxon>
        <taxon>Actinomycetota</taxon>
        <taxon>Actinomycetes</taxon>
        <taxon>Catenulisporales</taxon>
        <taxon>Catenulisporaceae</taxon>
        <taxon>Catenulispora</taxon>
    </lineage>
</organism>
<dbReference type="Pfam" id="PF13560">
    <property type="entry name" value="HTH_31"/>
    <property type="match status" value="1"/>
</dbReference>
<dbReference type="CDD" id="cd00093">
    <property type="entry name" value="HTH_XRE"/>
    <property type="match status" value="1"/>
</dbReference>
<dbReference type="RefSeq" id="WP_212017855.1">
    <property type="nucleotide sequence ID" value="NZ_JAAFYZ010000184.1"/>
</dbReference>
<sequence length="318" mass="35057">MTNGSELGIFLKARRAAIQPEDVGLPTGTSVRRTPGLRREEVAILAGVSVDYYTRLERGKETNPSPAVVDALARILRLSSDEHQHLRDLTENAARPTRQVEQRQARTRAVRQGPLILMENLRPNPAYIVSLTNDVLAANPAGLALFPGLADYPPKQRNITRYLFLNPVAKQLYPEWEKLVPRSVAYLRARAGADPDDPDLVRLIGELVVKSKEFARLWERYEVQNIGQGTKDFQHPEVGPMTLDYEAMELANTGGQRMIAYYTVPGTADHDAVTLLDMIGSGLIAAGVEGLQQFAQPADGEPVELEDGAVADGRITDR</sequence>
<dbReference type="InterPro" id="IPR001387">
    <property type="entry name" value="Cro/C1-type_HTH"/>
</dbReference>
<dbReference type="InterPro" id="IPR010982">
    <property type="entry name" value="Lambda_DNA-bd_dom_sf"/>
</dbReference>
<proteinExistence type="predicted"/>
<dbReference type="Proteomes" id="UP000730482">
    <property type="component" value="Unassembled WGS sequence"/>
</dbReference>
<dbReference type="Pfam" id="PF17765">
    <property type="entry name" value="MLTR_LBD"/>
    <property type="match status" value="1"/>
</dbReference>
<gene>
    <name evidence="2" type="ORF">KGQ19_36435</name>
</gene>
<evidence type="ECO:0000313" key="2">
    <source>
        <dbReference type="EMBL" id="MBS2552357.1"/>
    </source>
</evidence>
<dbReference type="PROSITE" id="PS50943">
    <property type="entry name" value="HTH_CROC1"/>
    <property type="match status" value="1"/>
</dbReference>
<dbReference type="PANTHER" id="PTHR35010">
    <property type="entry name" value="BLL4672 PROTEIN-RELATED"/>
    <property type="match status" value="1"/>
</dbReference>
<dbReference type="EMBL" id="JAAFYZ010000184">
    <property type="protein sequence ID" value="MBS2552357.1"/>
    <property type="molecule type" value="Genomic_DNA"/>
</dbReference>
<feature type="domain" description="HTH cro/C1-type" evidence="1">
    <location>
        <begin position="36"/>
        <end position="83"/>
    </location>
</feature>
<comment type="caution">
    <text evidence="2">The sequence shown here is derived from an EMBL/GenBank/DDBJ whole genome shotgun (WGS) entry which is preliminary data.</text>
</comment>
<reference evidence="2 3" key="1">
    <citation type="submission" date="2020-02" db="EMBL/GenBank/DDBJ databases">
        <title>Acidophilic actinobacteria isolated from forest soil.</title>
        <authorList>
            <person name="Golinska P."/>
        </authorList>
    </citation>
    <scope>NUCLEOTIDE SEQUENCE [LARGE SCALE GENOMIC DNA]</scope>
    <source>
        <strain evidence="2 3">NL8</strain>
    </source>
</reference>
<dbReference type="PANTHER" id="PTHR35010:SF2">
    <property type="entry name" value="BLL4672 PROTEIN"/>
    <property type="match status" value="1"/>
</dbReference>
<dbReference type="Gene3D" id="3.30.450.180">
    <property type="match status" value="1"/>
</dbReference>
<dbReference type="SMART" id="SM00530">
    <property type="entry name" value="HTH_XRE"/>
    <property type="match status" value="1"/>
</dbReference>
<dbReference type="Gene3D" id="1.10.260.40">
    <property type="entry name" value="lambda repressor-like DNA-binding domains"/>
    <property type="match status" value="1"/>
</dbReference>
<name>A0ABS5L1Y5_9ACTN</name>
<dbReference type="SUPFAM" id="SSF47413">
    <property type="entry name" value="lambda repressor-like DNA-binding domains"/>
    <property type="match status" value="1"/>
</dbReference>
<accession>A0ABS5L1Y5</accession>